<dbReference type="Proteomes" id="UP001497516">
    <property type="component" value="Chromosome 6"/>
</dbReference>
<dbReference type="EMBL" id="OZ034819">
    <property type="protein sequence ID" value="CAL1393677.1"/>
    <property type="molecule type" value="Genomic_DNA"/>
</dbReference>
<keyword evidence="2" id="KW-1185">Reference proteome</keyword>
<sequence>MGMLDKLQSRFHSGTVCARISRMWDAINTKTNTLIRLDLILLDAKGNDINVQIPADNVDTMRSLLHE</sequence>
<evidence type="ECO:0000313" key="1">
    <source>
        <dbReference type="EMBL" id="CAL1393677.1"/>
    </source>
</evidence>
<protein>
    <submittedName>
        <fullName evidence="1">Uncharacterized protein</fullName>
    </submittedName>
</protein>
<dbReference type="AlphaFoldDB" id="A0AAV2F6U7"/>
<accession>A0AAV2F6U7</accession>
<name>A0AAV2F6U7_9ROSI</name>
<dbReference type="Gene3D" id="2.40.50.140">
    <property type="entry name" value="Nucleic acid-binding proteins"/>
    <property type="match status" value="1"/>
</dbReference>
<evidence type="ECO:0000313" key="2">
    <source>
        <dbReference type="Proteomes" id="UP001497516"/>
    </source>
</evidence>
<reference evidence="1 2" key="1">
    <citation type="submission" date="2024-04" db="EMBL/GenBank/DDBJ databases">
        <authorList>
            <person name="Fracassetti M."/>
        </authorList>
    </citation>
    <scope>NUCLEOTIDE SEQUENCE [LARGE SCALE GENOMIC DNA]</scope>
</reference>
<dbReference type="SUPFAM" id="SSF50249">
    <property type="entry name" value="Nucleic acid-binding proteins"/>
    <property type="match status" value="1"/>
</dbReference>
<dbReference type="InterPro" id="IPR012340">
    <property type="entry name" value="NA-bd_OB-fold"/>
</dbReference>
<organism evidence="1 2">
    <name type="scientific">Linum trigynum</name>
    <dbReference type="NCBI Taxonomy" id="586398"/>
    <lineage>
        <taxon>Eukaryota</taxon>
        <taxon>Viridiplantae</taxon>
        <taxon>Streptophyta</taxon>
        <taxon>Embryophyta</taxon>
        <taxon>Tracheophyta</taxon>
        <taxon>Spermatophyta</taxon>
        <taxon>Magnoliopsida</taxon>
        <taxon>eudicotyledons</taxon>
        <taxon>Gunneridae</taxon>
        <taxon>Pentapetalae</taxon>
        <taxon>rosids</taxon>
        <taxon>fabids</taxon>
        <taxon>Malpighiales</taxon>
        <taxon>Linaceae</taxon>
        <taxon>Linum</taxon>
    </lineage>
</organism>
<proteinExistence type="predicted"/>
<gene>
    <name evidence="1" type="ORF">LTRI10_LOCUS34237</name>
</gene>